<sequence length="240" mass="26315">MPALARLARTSRWVFLAVAGISYPLLAHYTTAHQAADSLTGAGPDAPLTMLGALLAITPATLIALALAWRSSRRLLWLPALGGALGLLAWHWQLLETHFSWLYLFDHAASNAMLGVVFGRTLRAGQTPLCTTFAAMVHDHMPDELVRYSRQVTVAWTLFFAATATLSLLLFAFTSREVWSIFANLLSLPLLVAMFVVEYAVRLVKMPWMRGETSILDAVRAYVRSSRQGATAAPSLPPRP</sequence>
<dbReference type="Proteomes" id="UP000323671">
    <property type="component" value="Chromosome"/>
</dbReference>
<dbReference type="EMBL" id="CP022579">
    <property type="protein sequence ID" value="QEL65516.1"/>
    <property type="molecule type" value="Genomic_DNA"/>
</dbReference>
<evidence type="ECO:0000313" key="3">
    <source>
        <dbReference type="Proteomes" id="UP000323671"/>
    </source>
</evidence>
<protein>
    <recommendedName>
        <fullName evidence="4">Transmembrane protein</fullName>
    </recommendedName>
</protein>
<evidence type="ECO:0008006" key="4">
    <source>
        <dbReference type="Google" id="ProtNLM"/>
    </source>
</evidence>
<feature type="transmembrane region" description="Helical" evidence="1">
    <location>
        <begin position="179"/>
        <end position="201"/>
    </location>
</feature>
<keyword evidence="1" id="KW-0812">Transmembrane</keyword>
<feature type="transmembrane region" description="Helical" evidence="1">
    <location>
        <begin position="154"/>
        <end position="173"/>
    </location>
</feature>
<dbReference type="KEGG" id="otr:OTERR_20400"/>
<proteinExistence type="predicted"/>
<evidence type="ECO:0000313" key="2">
    <source>
        <dbReference type="EMBL" id="QEL65516.1"/>
    </source>
</evidence>
<organism evidence="2 3">
    <name type="scientific">Oryzomicrobium terrae</name>
    <dbReference type="NCBI Taxonomy" id="1735038"/>
    <lineage>
        <taxon>Bacteria</taxon>
        <taxon>Pseudomonadati</taxon>
        <taxon>Pseudomonadota</taxon>
        <taxon>Betaproteobacteria</taxon>
        <taxon>Rhodocyclales</taxon>
        <taxon>Rhodocyclaceae</taxon>
        <taxon>Oryzomicrobium</taxon>
    </lineage>
</organism>
<gene>
    <name evidence="2" type="ORF">OTERR_20400</name>
</gene>
<feature type="transmembrane region" description="Helical" evidence="1">
    <location>
        <begin position="12"/>
        <end position="30"/>
    </location>
</feature>
<name>A0A5C1E967_9RHOO</name>
<keyword evidence="3" id="KW-1185">Reference proteome</keyword>
<feature type="transmembrane region" description="Helical" evidence="1">
    <location>
        <begin position="50"/>
        <end position="69"/>
    </location>
</feature>
<evidence type="ECO:0000256" key="1">
    <source>
        <dbReference type="SAM" id="Phobius"/>
    </source>
</evidence>
<keyword evidence="1" id="KW-1133">Transmembrane helix</keyword>
<dbReference type="RefSeq" id="WP_246154129.1">
    <property type="nucleotide sequence ID" value="NZ_CP022579.1"/>
</dbReference>
<accession>A0A5C1E967</accession>
<reference evidence="2 3" key="1">
    <citation type="submission" date="2017-07" db="EMBL/GenBank/DDBJ databases">
        <title>Complete genome sequence of Oryzomicrobium terrae TPP412.</title>
        <authorList>
            <person name="Chiu L.-W."/>
            <person name="Lo K.-J."/>
            <person name="Tsai Y.-M."/>
            <person name="Lin S.-S."/>
            <person name="Kuo C.-H."/>
            <person name="Liu C.-T."/>
        </authorList>
    </citation>
    <scope>NUCLEOTIDE SEQUENCE [LARGE SCALE GENOMIC DNA]</scope>
    <source>
        <strain evidence="2 3">TPP412</strain>
    </source>
</reference>
<dbReference type="AlphaFoldDB" id="A0A5C1E967"/>
<feature type="transmembrane region" description="Helical" evidence="1">
    <location>
        <begin position="76"/>
        <end position="95"/>
    </location>
</feature>
<keyword evidence="1" id="KW-0472">Membrane</keyword>